<dbReference type="SUPFAM" id="SSF56672">
    <property type="entry name" value="DNA/RNA polymerases"/>
    <property type="match status" value="1"/>
</dbReference>
<evidence type="ECO:0000313" key="3">
    <source>
        <dbReference type="Proteomes" id="UP000499080"/>
    </source>
</evidence>
<feature type="domain" description="Reverse transcriptase" evidence="1">
    <location>
        <begin position="1"/>
        <end position="230"/>
    </location>
</feature>
<dbReference type="Pfam" id="PF00078">
    <property type="entry name" value="RVT_1"/>
    <property type="match status" value="1"/>
</dbReference>
<dbReference type="PANTHER" id="PTHR36688">
    <property type="entry name" value="ENDO/EXONUCLEASE/PHOSPHATASE DOMAIN-CONTAINING PROTEIN"/>
    <property type="match status" value="1"/>
</dbReference>
<dbReference type="PANTHER" id="PTHR36688:SF1">
    <property type="entry name" value="ENDONUCLEASE_EXONUCLEASE_PHOSPHATASE DOMAIN-CONTAINING PROTEIN"/>
    <property type="match status" value="1"/>
</dbReference>
<accession>A0A4Y2NL89</accession>
<keyword evidence="2" id="KW-0808">Transferase</keyword>
<dbReference type="EMBL" id="BGPR01009387">
    <property type="protein sequence ID" value="GBN39672.1"/>
    <property type="molecule type" value="Genomic_DNA"/>
</dbReference>
<keyword evidence="2" id="KW-0548">Nucleotidyltransferase</keyword>
<keyword evidence="3" id="KW-1185">Reference proteome</keyword>
<gene>
    <name evidence="2" type="primary">pol_789</name>
    <name evidence="2" type="ORF">AVEN_257310_1</name>
</gene>
<name>A0A4Y2NL89_ARAVE</name>
<dbReference type="AlphaFoldDB" id="A0A4Y2NL89"/>
<dbReference type="PROSITE" id="PS50878">
    <property type="entry name" value="RT_POL"/>
    <property type="match status" value="1"/>
</dbReference>
<dbReference type="Proteomes" id="UP000499080">
    <property type="component" value="Unassembled WGS sequence"/>
</dbReference>
<dbReference type="CDD" id="cd01650">
    <property type="entry name" value="RT_nLTR_like"/>
    <property type="match status" value="1"/>
</dbReference>
<organism evidence="2 3">
    <name type="scientific">Araneus ventricosus</name>
    <name type="common">Orbweaver spider</name>
    <name type="synonym">Epeira ventricosa</name>
    <dbReference type="NCBI Taxonomy" id="182803"/>
    <lineage>
        <taxon>Eukaryota</taxon>
        <taxon>Metazoa</taxon>
        <taxon>Ecdysozoa</taxon>
        <taxon>Arthropoda</taxon>
        <taxon>Chelicerata</taxon>
        <taxon>Arachnida</taxon>
        <taxon>Araneae</taxon>
        <taxon>Araneomorphae</taxon>
        <taxon>Entelegynae</taxon>
        <taxon>Araneoidea</taxon>
        <taxon>Araneidae</taxon>
        <taxon>Araneus</taxon>
    </lineage>
</organism>
<dbReference type="GO" id="GO:0003964">
    <property type="term" value="F:RNA-directed DNA polymerase activity"/>
    <property type="evidence" value="ECO:0007669"/>
    <property type="project" value="UniProtKB-KW"/>
</dbReference>
<proteinExistence type="predicted"/>
<dbReference type="InterPro" id="IPR052560">
    <property type="entry name" value="RdDP_mobile_element"/>
</dbReference>
<keyword evidence="2" id="KW-0695">RNA-directed DNA polymerase</keyword>
<protein>
    <submittedName>
        <fullName evidence="2">RNA-directed DNA polymerase from mobile element jockey</fullName>
    </submittedName>
</protein>
<dbReference type="InterPro" id="IPR043502">
    <property type="entry name" value="DNA/RNA_pol_sf"/>
</dbReference>
<dbReference type="OrthoDB" id="6758853at2759"/>
<evidence type="ECO:0000313" key="2">
    <source>
        <dbReference type="EMBL" id="GBN39672.1"/>
    </source>
</evidence>
<evidence type="ECO:0000259" key="1">
    <source>
        <dbReference type="PROSITE" id="PS50878"/>
    </source>
</evidence>
<comment type="caution">
    <text evidence="2">The sequence shown here is derived from an EMBL/GenBank/DDBJ whole genome shotgun (WGS) entry which is preliminary data.</text>
</comment>
<dbReference type="InterPro" id="IPR000477">
    <property type="entry name" value="RT_dom"/>
</dbReference>
<reference evidence="2 3" key="1">
    <citation type="journal article" date="2019" name="Sci. Rep.">
        <title>Orb-weaving spider Araneus ventricosus genome elucidates the spidroin gene catalogue.</title>
        <authorList>
            <person name="Kono N."/>
            <person name="Nakamura H."/>
            <person name="Ohtoshi R."/>
            <person name="Moran D.A.P."/>
            <person name="Shinohara A."/>
            <person name="Yoshida Y."/>
            <person name="Fujiwara M."/>
            <person name="Mori M."/>
            <person name="Tomita M."/>
            <person name="Arakawa K."/>
        </authorList>
    </citation>
    <scope>NUCLEOTIDE SEQUENCE [LARGE SCALE GENOMIC DNA]</scope>
</reference>
<sequence length="357" mass="41617">MCKLFERIVNVRLVHVLEKNEYIFPFQSGFQKSRSTIDNLMSLETDIRVAFLKRKYQVSIFFDIYKAYDRIWKYGIMKNLYDFGFRGNLPIFVQNVLKPRFFRVRLGDTYSNIFCQEEGVPQGCVLSVTLFVLATNPILSVIPQTVHKNLYVDDLHISCYARNMQVIERQLQTAINNIVEWSNKSGFTISAQKTMCIHFCKRPLYPDPELFLSGVPIRFQDNYKFLGIVFDKRLTFLPHIASLLKRCLRSLNILRTLSNISWGADRSCLLRVYRSIYRSMIDYGSVVYGSARPSYLKSLDCVRHQALRLCLGAFRTYPIPSLYAEAFELSLSSRRDKFSLTTFVLCQTTTILYVGHY</sequence>